<dbReference type="EMBL" id="GBRH01275046">
    <property type="protein sequence ID" value="JAD22849.1"/>
    <property type="molecule type" value="Transcribed_RNA"/>
</dbReference>
<organism evidence="1">
    <name type="scientific">Arundo donax</name>
    <name type="common">Giant reed</name>
    <name type="synonym">Donax arundinaceus</name>
    <dbReference type="NCBI Taxonomy" id="35708"/>
    <lineage>
        <taxon>Eukaryota</taxon>
        <taxon>Viridiplantae</taxon>
        <taxon>Streptophyta</taxon>
        <taxon>Embryophyta</taxon>
        <taxon>Tracheophyta</taxon>
        <taxon>Spermatophyta</taxon>
        <taxon>Magnoliopsida</taxon>
        <taxon>Liliopsida</taxon>
        <taxon>Poales</taxon>
        <taxon>Poaceae</taxon>
        <taxon>PACMAD clade</taxon>
        <taxon>Arundinoideae</taxon>
        <taxon>Arundineae</taxon>
        <taxon>Arundo</taxon>
    </lineage>
</organism>
<reference evidence="1" key="1">
    <citation type="submission" date="2014-09" db="EMBL/GenBank/DDBJ databases">
        <authorList>
            <person name="Magalhaes I.L.F."/>
            <person name="Oliveira U."/>
            <person name="Santos F.R."/>
            <person name="Vidigal T.H.D.A."/>
            <person name="Brescovit A.D."/>
            <person name="Santos A.J."/>
        </authorList>
    </citation>
    <scope>NUCLEOTIDE SEQUENCE</scope>
    <source>
        <tissue evidence="1">Shoot tissue taken approximately 20 cm above the soil surface</tissue>
    </source>
</reference>
<protein>
    <submittedName>
        <fullName evidence="1">Uncharacterized protein</fullName>
    </submittedName>
</protein>
<accession>A0A0A8YAA7</accession>
<proteinExistence type="predicted"/>
<sequence>MWIACAHRGNQITCACKMLTFPMQKLEYLKFHLHLVDK</sequence>
<reference evidence="1" key="2">
    <citation type="journal article" date="2015" name="Data Brief">
        <title>Shoot transcriptome of the giant reed, Arundo donax.</title>
        <authorList>
            <person name="Barrero R.A."/>
            <person name="Guerrero F.D."/>
            <person name="Moolhuijzen P."/>
            <person name="Goolsby J.A."/>
            <person name="Tidwell J."/>
            <person name="Bellgard S.E."/>
            <person name="Bellgard M.I."/>
        </authorList>
    </citation>
    <scope>NUCLEOTIDE SEQUENCE</scope>
    <source>
        <tissue evidence="1">Shoot tissue taken approximately 20 cm above the soil surface</tissue>
    </source>
</reference>
<evidence type="ECO:0000313" key="1">
    <source>
        <dbReference type="EMBL" id="JAD22849.1"/>
    </source>
</evidence>
<name>A0A0A8YAA7_ARUDO</name>
<dbReference type="AlphaFoldDB" id="A0A0A8YAA7"/>